<keyword evidence="1" id="KW-0472">Membrane</keyword>
<evidence type="ECO:0000256" key="1">
    <source>
        <dbReference type="SAM" id="Phobius"/>
    </source>
</evidence>
<evidence type="ECO:0000259" key="2">
    <source>
        <dbReference type="PROSITE" id="PS50887"/>
    </source>
</evidence>
<comment type="caution">
    <text evidence="3">The sequence shown here is derived from an EMBL/GenBank/DDBJ whole genome shotgun (WGS) entry which is preliminary data.</text>
</comment>
<feature type="transmembrane region" description="Helical" evidence="1">
    <location>
        <begin position="162"/>
        <end position="181"/>
    </location>
</feature>
<dbReference type="PANTHER" id="PTHR45138">
    <property type="entry name" value="REGULATORY COMPONENTS OF SENSORY TRANSDUCTION SYSTEM"/>
    <property type="match status" value="1"/>
</dbReference>
<evidence type="ECO:0000313" key="4">
    <source>
        <dbReference type="Proteomes" id="UP000249341"/>
    </source>
</evidence>
<dbReference type="PANTHER" id="PTHR45138:SF9">
    <property type="entry name" value="DIGUANYLATE CYCLASE DGCM-RELATED"/>
    <property type="match status" value="1"/>
</dbReference>
<dbReference type="InterPro" id="IPR043128">
    <property type="entry name" value="Rev_trsase/Diguanyl_cyclase"/>
</dbReference>
<dbReference type="RefSeq" id="WP_111654772.1">
    <property type="nucleotide sequence ID" value="NZ_JACHWI010000014.1"/>
</dbReference>
<organism evidence="3 4">
    <name type="scientific">Actinoplanes lutulentus</name>
    <dbReference type="NCBI Taxonomy" id="1287878"/>
    <lineage>
        <taxon>Bacteria</taxon>
        <taxon>Bacillati</taxon>
        <taxon>Actinomycetota</taxon>
        <taxon>Actinomycetes</taxon>
        <taxon>Micromonosporales</taxon>
        <taxon>Micromonosporaceae</taxon>
        <taxon>Actinoplanes</taxon>
    </lineage>
</organism>
<protein>
    <submittedName>
        <fullName evidence="3">Diguanylate cyclase (GGDEF)-like protein</fullName>
    </submittedName>
</protein>
<keyword evidence="4" id="KW-1185">Reference proteome</keyword>
<keyword evidence="1" id="KW-1133">Transmembrane helix</keyword>
<dbReference type="PROSITE" id="PS50887">
    <property type="entry name" value="GGDEF"/>
    <property type="match status" value="1"/>
</dbReference>
<dbReference type="NCBIfam" id="TIGR00254">
    <property type="entry name" value="GGDEF"/>
    <property type="match status" value="1"/>
</dbReference>
<dbReference type="Gene3D" id="3.30.70.270">
    <property type="match status" value="1"/>
</dbReference>
<feature type="transmembrane region" description="Helical" evidence="1">
    <location>
        <begin position="20"/>
        <end position="40"/>
    </location>
</feature>
<reference evidence="3 4" key="1">
    <citation type="submission" date="2018-06" db="EMBL/GenBank/DDBJ databases">
        <title>Genomic Encyclopedia of Type Strains, Phase III (KMG-III): the genomes of soil and plant-associated and newly described type strains.</title>
        <authorList>
            <person name="Whitman W."/>
        </authorList>
    </citation>
    <scope>NUCLEOTIDE SEQUENCE [LARGE SCALE GENOMIC DNA]</scope>
    <source>
        <strain evidence="3 4">CGMCC 4.7090</strain>
    </source>
</reference>
<dbReference type="GO" id="GO:0005886">
    <property type="term" value="C:plasma membrane"/>
    <property type="evidence" value="ECO:0007669"/>
    <property type="project" value="TreeGrafter"/>
</dbReference>
<name>A0A327YZ99_9ACTN</name>
<feature type="transmembrane region" description="Helical" evidence="1">
    <location>
        <begin position="85"/>
        <end position="109"/>
    </location>
</feature>
<feature type="domain" description="GGDEF" evidence="2">
    <location>
        <begin position="226"/>
        <end position="355"/>
    </location>
</feature>
<dbReference type="OrthoDB" id="23692at2"/>
<dbReference type="InterPro" id="IPR050469">
    <property type="entry name" value="Diguanylate_Cyclase"/>
</dbReference>
<feature type="transmembrane region" description="Helical" evidence="1">
    <location>
        <begin position="129"/>
        <end position="150"/>
    </location>
</feature>
<accession>A0A327YZ99</accession>
<dbReference type="InterPro" id="IPR029787">
    <property type="entry name" value="Nucleotide_cyclase"/>
</dbReference>
<gene>
    <name evidence="3" type="ORF">B0I29_128138</name>
</gene>
<dbReference type="GO" id="GO:0043709">
    <property type="term" value="P:cell adhesion involved in single-species biofilm formation"/>
    <property type="evidence" value="ECO:0007669"/>
    <property type="project" value="TreeGrafter"/>
</dbReference>
<dbReference type="EMBL" id="QLMJ01000028">
    <property type="protein sequence ID" value="RAK26288.1"/>
    <property type="molecule type" value="Genomic_DNA"/>
</dbReference>
<dbReference type="GO" id="GO:1902201">
    <property type="term" value="P:negative regulation of bacterial-type flagellum-dependent cell motility"/>
    <property type="evidence" value="ECO:0007669"/>
    <property type="project" value="TreeGrafter"/>
</dbReference>
<dbReference type="SMART" id="SM00267">
    <property type="entry name" value="GGDEF"/>
    <property type="match status" value="1"/>
</dbReference>
<feature type="transmembrane region" description="Helical" evidence="1">
    <location>
        <begin position="52"/>
        <end position="73"/>
    </location>
</feature>
<dbReference type="AlphaFoldDB" id="A0A327YZ99"/>
<dbReference type="CDD" id="cd01949">
    <property type="entry name" value="GGDEF"/>
    <property type="match status" value="1"/>
</dbReference>
<dbReference type="SUPFAM" id="SSF55073">
    <property type="entry name" value="Nucleotide cyclase"/>
    <property type="match status" value="1"/>
</dbReference>
<proteinExistence type="predicted"/>
<dbReference type="Pfam" id="PF00990">
    <property type="entry name" value="GGDEF"/>
    <property type="match status" value="1"/>
</dbReference>
<sequence length="355" mass="37416">MSGGTAAHHDLTHRHALERVALWTRVCVMVMVGAVVLGAPGDVRWTTTWQPALWQVSTVIALQLTVAMALAVFRLRHADSGRYRWVATAQTVLDVLAVASPMLVIESVAGVPVWPTAVLALLSAATRHTLTGVLISWVVVSAALVAGIVLGDGGPNSPHGAGVVLAVVVLLVTAATAGVQANSLDRYVTELHAARLAMTRQARTDPLTGLANRAALQEYEAAAEPGRLTVVLLDLDGFKQVNDVYGHHAGDLLLTTVAERLRARMRADDLLVRLGGDEFAVVLPGVAAEDATPAVETWVRAVAEPVDVGGGIARVGVSVGVASRPPGDDATLADLLRVADHRMYEHKHDKRRAAA</sequence>
<keyword evidence="1" id="KW-0812">Transmembrane</keyword>
<dbReference type="Proteomes" id="UP000249341">
    <property type="component" value="Unassembled WGS sequence"/>
</dbReference>
<dbReference type="GO" id="GO:0052621">
    <property type="term" value="F:diguanylate cyclase activity"/>
    <property type="evidence" value="ECO:0007669"/>
    <property type="project" value="TreeGrafter"/>
</dbReference>
<dbReference type="InterPro" id="IPR000160">
    <property type="entry name" value="GGDEF_dom"/>
</dbReference>
<evidence type="ECO:0000313" key="3">
    <source>
        <dbReference type="EMBL" id="RAK26288.1"/>
    </source>
</evidence>